<sequence length="89" mass="10122">MKPMITIFKFTISNRQSIGPESLQKVWEKACRTTDVSVGRSPGLRSDDKPTYTLYGRQNLGNLAEIEKRLRTLLDEMHIAVSLISVDRV</sequence>
<dbReference type="Proteomes" id="UP001321580">
    <property type="component" value="Unassembled WGS sequence"/>
</dbReference>
<reference evidence="1 2" key="1">
    <citation type="submission" date="2023-05" db="EMBL/GenBank/DDBJ databases">
        <title>Lysobacter sp. strain LF1 Genome sequencing and assembly.</title>
        <authorList>
            <person name="Jung Y."/>
        </authorList>
    </citation>
    <scope>NUCLEOTIDE SEQUENCE [LARGE SCALE GENOMIC DNA]</scope>
    <source>
        <strain evidence="1 2">LF1</strain>
    </source>
</reference>
<protein>
    <submittedName>
        <fullName evidence="1">Uncharacterized protein</fullName>
    </submittedName>
</protein>
<evidence type="ECO:0000313" key="1">
    <source>
        <dbReference type="EMBL" id="MDI9238568.1"/>
    </source>
</evidence>
<name>A0ABT6XEL3_9GAMM</name>
<keyword evidence="2" id="KW-1185">Reference proteome</keyword>
<dbReference type="EMBL" id="JASGBI010000001">
    <property type="protein sequence ID" value="MDI9238568.1"/>
    <property type="molecule type" value="Genomic_DNA"/>
</dbReference>
<comment type="caution">
    <text evidence="1">The sequence shown here is derived from an EMBL/GenBank/DDBJ whole genome shotgun (WGS) entry which is preliminary data.</text>
</comment>
<dbReference type="RefSeq" id="WP_283214053.1">
    <property type="nucleotide sequence ID" value="NZ_JASGBI010000001.1"/>
</dbReference>
<accession>A0ABT6XEL3</accession>
<organism evidence="1 2">
    <name type="scientific">Lysobacter stagni</name>
    <dbReference type="NCBI Taxonomy" id="3045172"/>
    <lineage>
        <taxon>Bacteria</taxon>
        <taxon>Pseudomonadati</taxon>
        <taxon>Pseudomonadota</taxon>
        <taxon>Gammaproteobacteria</taxon>
        <taxon>Lysobacterales</taxon>
        <taxon>Lysobacteraceae</taxon>
        <taxon>Lysobacter</taxon>
    </lineage>
</organism>
<gene>
    <name evidence="1" type="ORF">QLQ15_06525</name>
</gene>
<proteinExistence type="predicted"/>
<evidence type="ECO:0000313" key="2">
    <source>
        <dbReference type="Proteomes" id="UP001321580"/>
    </source>
</evidence>